<keyword evidence="6" id="KW-0547">Nucleotide-binding</keyword>
<keyword evidence="3" id="KW-0216">Detoxification</keyword>
<comment type="similarity">
    <text evidence="2">Belongs to the nitronate monooxygenase family. NMO class I subfamily.</text>
</comment>
<dbReference type="InterPro" id="IPR004136">
    <property type="entry name" value="NMO"/>
</dbReference>
<dbReference type="FunFam" id="3.20.20.70:FF:000154">
    <property type="entry name" value="Probable nitronate monooxygenase"/>
    <property type="match status" value="1"/>
</dbReference>
<gene>
    <name evidence="12" type="ORF">HBF25_00610</name>
</gene>
<dbReference type="SUPFAM" id="SSF51412">
    <property type="entry name" value="Inosine monophosphate dehydrogenase (IMPDH)"/>
    <property type="match status" value="1"/>
</dbReference>
<dbReference type="AlphaFoldDB" id="A0A7X5ZGS4"/>
<dbReference type="InterPro" id="IPR013785">
    <property type="entry name" value="Aldolase_TIM"/>
</dbReference>
<evidence type="ECO:0000256" key="5">
    <source>
        <dbReference type="ARBA" id="ARBA00022643"/>
    </source>
</evidence>
<dbReference type="Gene3D" id="3.20.20.70">
    <property type="entry name" value="Aldolase class I"/>
    <property type="match status" value="1"/>
</dbReference>
<evidence type="ECO:0000256" key="4">
    <source>
        <dbReference type="ARBA" id="ARBA00022630"/>
    </source>
</evidence>
<keyword evidence="8 12" id="KW-0503">Monooxygenase</keyword>
<dbReference type="PANTHER" id="PTHR42747:SF3">
    <property type="entry name" value="NITRONATE MONOOXYGENASE-RELATED"/>
    <property type="match status" value="1"/>
</dbReference>
<evidence type="ECO:0000313" key="13">
    <source>
        <dbReference type="Proteomes" id="UP000490980"/>
    </source>
</evidence>
<dbReference type="GO" id="GO:0000166">
    <property type="term" value="F:nucleotide binding"/>
    <property type="evidence" value="ECO:0007669"/>
    <property type="project" value="UniProtKB-KW"/>
</dbReference>
<comment type="cofactor">
    <cofactor evidence="1">
        <name>FMN</name>
        <dbReference type="ChEBI" id="CHEBI:58210"/>
    </cofactor>
</comment>
<evidence type="ECO:0000313" key="12">
    <source>
        <dbReference type="EMBL" id="NII04880.1"/>
    </source>
</evidence>
<evidence type="ECO:0000256" key="8">
    <source>
        <dbReference type="ARBA" id="ARBA00023033"/>
    </source>
</evidence>
<dbReference type="Proteomes" id="UP000490980">
    <property type="component" value="Unassembled WGS sequence"/>
</dbReference>
<keyword evidence="4" id="KW-0285">Flavoprotein</keyword>
<dbReference type="Pfam" id="PF03060">
    <property type="entry name" value="NMO"/>
    <property type="match status" value="1"/>
</dbReference>
<name>A0A7X5ZGS4_9GAMM</name>
<dbReference type="GO" id="GO:0009636">
    <property type="term" value="P:response to toxic substance"/>
    <property type="evidence" value="ECO:0007669"/>
    <property type="project" value="UniProtKB-KW"/>
</dbReference>
<dbReference type="CDD" id="cd04730">
    <property type="entry name" value="NPD_like"/>
    <property type="match status" value="1"/>
</dbReference>
<keyword evidence="13" id="KW-1185">Reference proteome</keyword>
<organism evidence="12 13">
    <name type="scientific">Luteibacter anthropi</name>
    <dbReference type="NCBI Taxonomy" id="564369"/>
    <lineage>
        <taxon>Bacteria</taxon>
        <taxon>Pseudomonadati</taxon>
        <taxon>Pseudomonadota</taxon>
        <taxon>Gammaproteobacteria</taxon>
        <taxon>Lysobacterales</taxon>
        <taxon>Rhodanobacteraceae</taxon>
        <taxon>Luteibacter</taxon>
    </lineage>
</organism>
<dbReference type="GO" id="GO:0018580">
    <property type="term" value="F:nitronate monooxygenase activity"/>
    <property type="evidence" value="ECO:0007669"/>
    <property type="project" value="InterPro"/>
</dbReference>
<evidence type="ECO:0000256" key="2">
    <source>
        <dbReference type="ARBA" id="ARBA00009881"/>
    </source>
</evidence>
<evidence type="ECO:0000256" key="10">
    <source>
        <dbReference type="ARBA" id="ARBA00049401"/>
    </source>
</evidence>
<evidence type="ECO:0000256" key="1">
    <source>
        <dbReference type="ARBA" id="ARBA00001917"/>
    </source>
</evidence>
<evidence type="ECO:0000256" key="3">
    <source>
        <dbReference type="ARBA" id="ARBA00022575"/>
    </source>
</evidence>
<dbReference type="PANTHER" id="PTHR42747">
    <property type="entry name" value="NITRONATE MONOOXYGENASE-RELATED"/>
    <property type="match status" value="1"/>
</dbReference>
<comment type="catalytic activity">
    <reaction evidence="10">
        <text>3 propionate 3-nitronate + 3 O2 + H2O = 3 3-oxopropanoate + 2 nitrate + nitrite + H2O2 + 3 H(+)</text>
        <dbReference type="Rhea" id="RHEA:57332"/>
        <dbReference type="ChEBI" id="CHEBI:15377"/>
        <dbReference type="ChEBI" id="CHEBI:15378"/>
        <dbReference type="ChEBI" id="CHEBI:15379"/>
        <dbReference type="ChEBI" id="CHEBI:16240"/>
        <dbReference type="ChEBI" id="CHEBI:16301"/>
        <dbReference type="ChEBI" id="CHEBI:17632"/>
        <dbReference type="ChEBI" id="CHEBI:33190"/>
        <dbReference type="ChEBI" id="CHEBI:136067"/>
    </reaction>
</comment>
<protein>
    <recommendedName>
        <fullName evidence="11">Nitronate monooxygenase</fullName>
    </recommendedName>
    <alternativeName>
        <fullName evidence="9">Propionate 3-nitronate monooxygenase</fullName>
    </alternativeName>
</protein>
<reference evidence="12 13" key="1">
    <citation type="submission" date="2020-03" db="EMBL/GenBank/DDBJ databases">
        <authorList>
            <person name="Lai Q."/>
        </authorList>
    </citation>
    <scope>NUCLEOTIDE SEQUENCE [LARGE SCALE GENOMIC DNA]</scope>
    <source>
        <strain evidence="12 13">CCUG 25036</strain>
    </source>
</reference>
<sequence length="357" mass="37559">MTVWTDRRVLDLLHVSQPLLLAPMAGSGLADLAIAVAKAGGLGAIPCSSISVEKVTAEVERFRAAIDAPVNLNFFAHTPIAPTDEDMQRWLSRLEPYFKEFAVDTSAIAAAGGRAPFDDTMCAMVERLRPEVVSFHFGLPDTALLKRVKATGAKVIGCATTVQEGRYLQQHGCDAVIAQGYEAGGHRGNFLTDDMATQPTTLALVPQMADALDVPVIAAGGIGDGRGMAAALCLGAAAVQVGTAFLLSDQSTSATVHKAALRVARDDNTAVTNVLTGRPARGVINRVMREVGPLSDDALPFPLAGGPLAPLRAATEPQGKGDFQPLWSGQAGVFAREESASVIARRMLDEAVRILRL</sequence>
<evidence type="ECO:0000256" key="9">
    <source>
        <dbReference type="ARBA" id="ARBA00031155"/>
    </source>
</evidence>
<evidence type="ECO:0000256" key="11">
    <source>
        <dbReference type="ARBA" id="ARBA00067136"/>
    </source>
</evidence>
<dbReference type="EMBL" id="JAARLZ010000001">
    <property type="protein sequence ID" value="NII04880.1"/>
    <property type="molecule type" value="Genomic_DNA"/>
</dbReference>
<dbReference type="RefSeq" id="WP_166945578.1">
    <property type="nucleotide sequence ID" value="NZ_JAARLZ010000001.1"/>
</dbReference>
<accession>A0A7X5ZGS4</accession>
<proteinExistence type="inferred from homology"/>
<keyword evidence="7" id="KW-0560">Oxidoreductase</keyword>
<evidence type="ECO:0000256" key="6">
    <source>
        <dbReference type="ARBA" id="ARBA00022741"/>
    </source>
</evidence>
<comment type="caution">
    <text evidence="12">The sequence shown here is derived from an EMBL/GenBank/DDBJ whole genome shotgun (WGS) entry which is preliminary data.</text>
</comment>
<evidence type="ECO:0000256" key="7">
    <source>
        <dbReference type="ARBA" id="ARBA00023002"/>
    </source>
</evidence>
<keyword evidence="5" id="KW-0288">FMN</keyword>